<dbReference type="Gene3D" id="2.40.50.100">
    <property type="match status" value="1"/>
</dbReference>
<dbReference type="SUPFAM" id="SSF111369">
    <property type="entry name" value="HlyD-like secretion proteins"/>
    <property type="match status" value="1"/>
</dbReference>
<evidence type="ECO:0000256" key="2">
    <source>
        <dbReference type="ARBA" id="ARBA00022448"/>
    </source>
</evidence>
<dbReference type="EMBL" id="FXUL01000041">
    <property type="protein sequence ID" value="SMP81043.1"/>
    <property type="molecule type" value="Genomic_DNA"/>
</dbReference>
<dbReference type="Proteomes" id="UP001158049">
    <property type="component" value="Unassembled WGS sequence"/>
</dbReference>
<feature type="region of interest" description="Disordered" evidence="3">
    <location>
        <begin position="27"/>
        <end position="77"/>
    </location>
</feature>
<comment type="similarity">
    <text evidence="1">Belongs to the membrane fusion protein (MFP) (TC 8.A.1) family.</text>
</comment>
<keyword evidence="4" id="KW-0732">Signal</keyword>
<dbReference type="Pfam" id="PF25975">
    <property type="entry name" value="CzcB_C"/>
    <property type="match status" value="1"/>
</dbReference>
<comment type="caution">
    <text evidence="9">The sequence shown here is derived from an EMBL/GenBank/DDBJ whole genome shotgun (WGS) entry which is preliminary data.</text>
</comment>
<keyword evidence="10" id="KW-1185">Reference proteome</keyword>
<evidence type="ECO:0000259" key="7">
    <source>
        <dbReference type="Pfam" id="PF25973"/>
    </source>
</evidence>
<sequence length="415" mass="44331">MTTMTYFQLRRIGMLVLLMSMLAGCGKNESSNNAESKGDPSKEQTEQSTHSAKEPAKGESSAPEREGKKNEQGLTLTEKEMAAAGIKVAEMEEQQVNEQIVVTATIQANQNKFAQVAPRVAGRVTKVMVNQGEKVKQGQALALIDSIEVGEAQSAYAQAATEQALAKTSMERAEKLYADQIIAQKEYLRVRADFEKAKAVLRAASEKRQALGVAGQGTGRDGVSVFAVSAPFSGMIIDKKAVLGELAQPDKALFSIADLSTVWIETNLYEKDIGKVKLGAPAVITVAAYPGENFNGKVTYVSSVMDKESRTIRARVEVPNTDGRLKLDMFADAAIATAGATKAMLLPDAAVVLVQGQPTVFVQEAGGFEARAVDLGDKLRNRVVLKSGVQPGENVVTSGAYALKAKMLKSQISAE</sequence>
<dbReference type="Gene3D" id="2.40.420.20">
    <property type="match status" value="1"/>
</dbReference>
<accession>A0ABY1QU92</accession>
<feature type="compositionally biased region" description="Basic and acidic residues" evidence="3">
    <location>
        <begin position="36"/>
        <end position="77"/>
    </location>
</feature>
<dbReference type="InterPro" id="IPR006143">
    <property type="entry name" value="RND_pump_MFP"/>
</dbReference>
<protein>
    <submittedName>
        <fullName evidence="9">Membrane fusion protein, cobalt-zinc-cadmium efflux system</fullName>
    </submittedName>
</protein>
<name>A0ABY1QU92_9BURK</name>
<dbReference type="Pfam" id="PF25954">
    <property type="entry name" value="Beta-barrel_RND_2"/>
    <property type="match status" value="1"/>
</dbReference>
<dbReference type="InterPro" id="IPR058648">
    <property type="entry name" value="HH_CzcB-like"/>
</dbReference>
<dbReference type="InterPro" id="IPR051909">
    <property type="entry name" value="MFP_Cation_Efflux"/>
</dbReference>
<evidence type="ECO:0000259" key="5">
    <source>
        <dbReference type="Pfam" id="PF25893"/>
    </source>
</evidence>
<reference evidence="9 10" key="1">
    <citation type="submission" date="2017-05" db="EMBL/GenBank/DDBJ databases">
        <authorList>
            <person name="Varghese N."/>
            <person name="Submissions S."/>
        </authorList>
    </citation>
    <scope>NUCLEOTIDE SEQUENCE [LARGE SCALE GENOMIC DNA]</scope>
    <source>
        <strain evidence="9 10">DSM 26001</strain>
    </source>
</reference>
<evidence type="ECO:0000256" key="1">
    <source>
        <dbReference type="ARBA" id="ARBA00009477"/>
    </source>
</evidence>
<evidence type="ECO:0000313" key="10">
    <source>
        <dbReference type="Proteomes" id="UP001158049"/>
    </source>
</evidence>
<dbReference type="InterPro" id="IPR058647">
    <property type="entry name" value="BSH_CzcB-like"/>
</dbReference>
<dbReference type="Gene3D" id="1.10.287.470">
    <property type="entry name" value="Helix hairpin bin"/>
    <property type="match status" value="1"/>
</dbReference>
<feature type="domain" description="CzcB-like alpha-helical hairpin" evidence="5">
    <location>
        <begin position="151"/>
        <end position="207"/>
    </location>
</feature>
<proteinExistence type="inferred from homology"/>
<evidence type="ECO:0000256" key="3">
    <source>
        <dbReference type="SAM" id="MobiDB-lite"/>
    </source>
</evidence>
<dbReference type="PANTHER" id="PTHR30097:SF15">
    <property type="entry name" value="CATION EFFLUX SYSTEM PROTEIN CUSB"/>
    <property type="match status" value="1"/>
</dbReference>
<dbReference type="Pfam" id="PF25893">
    <property type="entry name" value="HH_CzcB"/>
    <property type="match status" value="1"/>
</dbReference>
<gene>
    <name evidence="9" type="ORF">SAMN06295970_14111</name>
</gene>
<dbReference type="RefSeq" id="WP_283445600.1">
    <property type="nucleotide sequence ID" value="NZ_FXUL01000041.1"/>
</dbReference>
<feature type="domain" description="CzcB-like C-terminal circularly permuted SH3-like" evidence="8">
    <location>
        <begin position="347"/>
        <end position="404"/>
    </location>
</feature>
<dbReference type="Gene3D" id="2.40.30.170">
    <property type="match status" value="1"/>
</dbReference>
<evidence type="ECO:0000313" key="9">
    <source>
        <dbReference type="EMBL" id="SMP81043.1"/>
    </source>
</evidence>
<keyword evidence="2" id="KW-0813">Transport</keyword>
<feature type="chain" id="PRO_5045266820" evidence="4">
    <location>
        <begin position="24"/>
        <end position="415"/>
    </location>
</feature>
<dbReference type="InterPro" id="IPR058792">
    <property type="entry name" value="Beta-barrel_RND_2"/>
</dbReference>
<feature type="signal peptide" evidence="4">
    <location>
        <begin position="1"/>
        <end position="23"/>
    </location>
</feature>
<feature type="domain" description="CzcB-like barrel-sandwich hybrid" evidence="7">
    <location>
        <begin position="113"/>
        <end position="258"/>
    </location>
</feature>
<evidence type="ECO:0000259" key="6">
    <source>
        <dbReference type="Pfam" id="PF25954"/>
    </source>
</evidence>
<feature type="domain" description="CusB-like beta-barrel" evidence="6">
    <location>
        <begin position="261"/>
        <end position="338"/>
    </location>
</feature>
<dbReference type="InterPro" id="IPR058649">
    <property type="entry name" value="CzcB_C"/>
</dbReference>
<evidence type="ECO:0000256" key="4">
    <source>
        <dbReference type="SAM" id="SignalP"/>
    </source>
</evidence>
<dbReference type="NCBIfam" id="TIGR01730">
    <property type="entry name" value="RND_mfp"/>
    <property type="match status" value="1"/>
</dbReference>
<dbReference type="Pfam" id="PF25973">
    <property type="entry name" value="BSH_CzcB"/>
    <property type="match status" value="1"/>
</dbReference>
<dbReference type="PANTHER" id="PTHR30097">
    <property type="entry name" value="CATION EFFLUX SYSTEM PROTEIN CUSB"/>
    <property type="match status" value="1"/>
</dbReference>
<organism evidence="9 10">
    <name type="scientific">Noviherbaspirillum suwonense</name>
    <dbReference type="NCBI Taxonomy" id="1224511"/>
    <lineage>
        <taxon>Bacteria</taxon>
        <taxon>Pseudomonadati</taxon>
        <taxon>Pseudomonadota</taxon>
        <taxon>Betaproteobacteria</taxon>
        <taxon>Burkholderiales</taxon>
        <taxon>Oxalobacteraceae</taxon>
        <taxon>Noviherbaspirillum</taxon>
    </lineage>
</organism>
<evidence type="ECO:0000259" key="8">
    <source>
        <dbReference type="Pfam" id="PF25975"/>
    </source>
</evidence>